<organism evidence="1 2">
    <name type="scientific">Collinsella intestinalis DSM 13280</name>
    <dbReference type="NCBI Taxonomy" id="521003"/>
    <lineage>
        <taxon>Bacteria</taxon>
        <taxon>Bacillati</taxon>
        <taxon>Actinomycetota</taxon>
        <taxon>Coriobacteriia</taxon>
        <taxon>Coriobacteriales</taxon>
        <taxon>Coriobacteriaceae</taxon>
        <taxon>Collinsella</taxon>
    </lineage>
</organism>
<dbReference type="HOGENOM" id="CLU_3307959_0_0_11"/>
<evidence type="ECO:0000313" key="2">
    <source>
        <dbReference type="Proteomes" id="UP000003295"/>
    </source>
</evidence>
<sequence length="39" mass="4168">MVSWLNAGGCVCGALPVGRCYDAKFREHLDSSVVALVRS</sequence>
<accession>C4FB06</accession>
<dbReference type="STRING" id="521003.COLINT_03256"/>
<protein>
    <submittedName>
        <fullName evidence="1">Uncharacterized protein</fullName>
    </submittedName>
</protein>
<name>C4FB06_9ACTN</name>
<reference evidence="1 2" key="1">
    <citation type="submission" date="2009-04" db="EMBL/GenBank/DDBJ databases">
        <authorList>
            <person name="Weinstock G."/>
            <person name="Sodergren E."/>
            <person name="Clifton S."/>
            <person name="Fulton L."/>
            <person name="Fulton B."/>
            <person name="Courtney L."/>
            <person name="Fronick C."/>
            <person name="Harrison M."/>
            <person name="Strong C."/>
            <person name="Farmer C."/>
            <person name="Delahaunty K."/>
            <person name="Markovic C."/>
            <person name="Hall O."/>
            <person name="Minx P."/>
            <person name="Tomlinson C."/>
            <person name="Mitreva M."/>
            <person name="Nelson J."/>
            <person name="Hou S."/>
            <person name="Wollam A."/>
            <person name="Pepin K.H."/>
            <person name="Johnson M."/>
            <person name="Bhonagiri V."/>
            <person name="Nash W.E."/>
            <person name="Warren W."/>
            <person name="Chinwalla A."/>
            <person name="Mardis E.R."/>
            <person name="Wilson R.K."/>
        </authorList>
    </citation>
    <scope>NUCLEOTIDE SEQUENCE [LARGE SCALE GENOMIC DNA]</scope>
    <source>
        <strain evidence="1 2">DSM 13280</strain>
    </source>
</reference>
<comment type="caution">
    <text evidence="1">The sequence shown here is derived from an EMBL/GenBank/DDBJ whole genome shotgun (WGS) entry which is preliminary data.</text>
</comment>
<gene>
    <name evidence="1" type="ORF">COLINT_03256</name>
</gene>
<dbReference type="AlphaFoldDB" id="C4FB06"/>
<evidence type="ECO:0000313" key="1">
    <source>
        <dbReference type="EMBL" id="EEP44006.1"/>
    </source>
</evidence>
<proteinExistence type="predicted"/>
<dbReference type="EMBL" id="ABXH02000030">
    <property type="protein sequence ID" value="EEP44006.1"/>
    <property type="molecule type" value="Genomic_DNA"/>
</dbReference>
<dbReference type="Proteomes" id="UP000003295">
    <property type="component" value="Unassembled WGS sequence"/>
</dbReference>